<evidence type="ECO:0000313" key="12">
    <source>
        <dbReference type="Proteomes" id="UP000821853"/>
    </source>
</evidence>
<organism evidence="11 12">
    <name type="scientific">Haemaphysalis longicornis</name>
    <name type="common">Bush tick</name>
    <dbReference type="NCBI Taxonomy" id="44386"/>
    <lineage>
        <taxon>Eukaryota</taxon>
        <taxon>Metazoa</taxon>
        <taxon>Ecdysozoa</taxon>
        <taxon>Arthropoda</taxon>
        <taxon>Chelicerata</taxon>
        <taxon>Arachnida</taxon>
        <taxon>Acari</taxon>
        <taxon>Parasitiformes</taxon>
        <taxon>Ixodida</taxon>
        <taxon>Ixodoidea</taxon>
        <taxon>Ixodidae</taxon>
        <taxon>Haemaphysalinae</taxon>
        <taxon>Haemaphysalis</taxon>
    </lineage>
</organism>
<dbReference type="GO" id="GO:0035725">
    <property type="term" value="P:sodium ion transmembrane transport"/>
    <property type="evidence" value="ECO:0007669"/>
    <property type="project" value="TreeGrafter"/>
</dbReference>
<sequence length="410" mass="44855">MVYACVLLSSFNSLVLAYVLIFLYYSATWSTLPWTECGRDWTDDRCYVKSAGIFSCRTLERMVLHLYKHDWLPEAATRRQLVGVNATDVYAITSDDFGHCINATEVSSQQFFYKRVLGFNSQGKEEEDQPSYQGHLFLAVTVGWCCVFACVHNGVRSLGKVNDHVTHKPHPLLWSKVLSGHFDVNVIVATQFFASFGFGLIAFSVFGFLADSLETHVEDVVTCAASTCPKSSLHLAGQRKIPVALHQPPYLLWPKPAWRANSPTVSLQDCEAALKVSEDWGPRDPDERLRYHAFLKSQGFGRVVSLSEDTAQEAGSQHDSVSLEGNEGGKRSRDAPQPSHADSTVPHNPPAGPAVDPVDVPPTSASSPSGSHVAAVPSPKRTLVVSTSGVIVANVPPSETHDQLPDSNHL</sequence>
<evidence type="ECO:0000256" key="8">
    <source>
        <dbReference type="PIRSR" id="PIRSR600175-2"/>
    </source>
</evidence>
<keyword evidence="5" id="KW-0769">Symport</keyword>
<dbReference type="EMBL" id="JABSTR010000005">
    <property type="protein sequence ID" value="KAH9369932.1"/>
    <property type="molecule type" value="Genomic_DNA"/>
</dbReference>
<protein>
    <submittedName>
        <fullName evidence="11">Uncharacterized protein</fullName>
    </submittedName>
</protein>
<evidence type="ECO:0000256" key="9">
    <source>
        <dbReference type="SAM" id="MobiDB-lite"/>
    </source>
</evidence>
<feature type="compositionally biased region" description="Low complexity" evidence="9">
    <location>
        <begin position="353"/>
        <end position="369"/>
    </location>
</feature>
<dbReference type="OMA" id="CINATQI"/>
<dbReference type="GO" id="GO:0015293">
    <property type="term" value="F:symporter activity"/>
    <property type="evidence" value="ECO:0007669"/>
    <property type="project" value="UniProtKB-KW"/>
</dbReference>
<dbReference type="InterPro" id="IPR037272">
    <property type="entry name" value="SNS_sf"/>
</dbReference>
<dbReference type="Proteomes" id="UP000821853">
    <property type="component" value="Chromosome 3"/>
</dbReference>
<comment type="caution">
    <text evidence="11">The sequence shown here is derived from an EMBL/GenBank/DDBJ whole genome shotgun (WGS) entry which is preliminary data.</text>
</comment>
<evidence type="ECO:0000256" key="5">
    <source>
        <dbReference type="ARBA" id="ARBA00022847"/>
    </source>
</evidence>
<comment type="subcellular location">
    <subcellularLocation>
        <location evidence="1">Membrane</location>
        <topology evidence="1">Multi-pass membrane protein</topology>
    </subcellularLocation>
</comment>
<feature type="transmembrane region" description="Helical" evidence="10">
    <location>
        <begin position="186"/>
        <end position="209"/>
    </location>
</feature>
<evidence type="ECO:0000256" key="2">
    <source>
        <dbReference type="ARBA" id="ARBA00006459"/>
    </source>
</evidence>
<proteinExistence type="inferred from homology"/>
<keyword evidence="6 10" id="KW-1133">Transmembrane helix</keyword>
<feature type="transmembrane region" description="Helical" evidence="10">
    <location>
        <begin position="136"/>
        <end position="155"/>
    </location>
</feature>
<dbReference type="VEuPathDB" id="VectorBase:HLOH_062162"/>
<dbReference type="InterPro" id="IPR000175">
    <property type="entry name" value="Na/ntran_symport"/>
</dbReference>
<evidence type="ECO:0000256" key="10">
    <source>
        <dbReference type="SAM" id="Phobius"/>
    </source>
</evidence>
<evidence type="ECO:0000256" key="3">
    <source>
        <dbReference type="ARBA" id="ARBA00022448"/>
    </source>
</evidence>
<evidence type="ECO:0000256" key="4">
    <source>
        <dbReference type="ARBA" id="ARBA00022692"/>
    </source>
</evidence>
<keyword evidence="8" id="KW-1015">Disulfide bond</keyword>
<evidence type="ECO:0000256" key="6">
    <source>
        <dbReference type="ARBA" id="ARBA00022989"/>
    </source>
</evidence>
<evidence type="ECO:0000256" key="1">
    <source>
        <dbReference type="ARBA" id="ARBA00004141"/>
    </source>
</evidence>
<dbReference type="SUPFAM" id="SSF161070">
    <property type="entry name" value="SNF-like"/>
    <property type="match status" value="1"/>
</dbReference>
<dbReference type="AlphaFoldDB" id="A0A9J6G656"/>
<dbReference type="PANTHER" id="PTHR11616:SF240">
    <property type="entry name" value="BLOATED TUBULES, ISOFORM B-RELATED"/>
    <property type="match status" value="1"/>
</dbReference>
<keyword evidence="4 10" id="KW-0812">Transmembrane</keyword>
<dbReference type="PANTHER" id="PTHR11616">
    <property type="entry name" value="SODIUM/CHLORIDE DEPENDENT TRANSPORTER"/>
    <property type="match status" value="1"/>
</dbReference>
<name>A0A9J6G656_HAELO</name>
<feature type="disulfide bond" evidence="8">
    <location>
        <begin position="37"/>
        <end position="46"/>
    </location>
</feature>
<feature type="compositionally biased region" description="Polar residues" evidence="9">
    <location>
        <begin position="308"/>
        <end position="320"/>
    </location>
</feature>
<keyword evidence="7 10" id="KW-0472">Membrane</keyword>
<dbReference type="GO" id="GO:0005886">
    <property type="term" value="C:plasma membrane"/>
    <property type="evidence" value="ECO:0007669"/>
    <property type="project" value="TreeGrafter"/>
</dbReference>
<keyword evidence="3" id="KW-0813">Transport</keyword>
<feature type="transmembrane region" description="Helical" evidence="10">
    <location>
        <begin position="6"/>
        <end position="25"/>
    </location>
</feature>
<comment type="similarity">
    <text evidence="2">Belongs to the sodium:neurotransmitter symporter (SNF) (TC 2.A.22) family.</text>
</comment>
<keyword evidence="12" id="KW-1185">Reference proteome</keyword>
<reference evidence="11 12" key="1">
    <citation type="journal article" date="2020" name="Cell">
        <title>Large-Scale Comparative Analyses of Tick Genomes Elucidate Their Genetic Diversity and Vector Capacities.</title>
        <authorList>
            <consortium name="Tick Genome and Microbiome Consortium (TIGMIC)"/>
            <person name="Jia N."/>
            <person name="Wang J."/>
            <person name="Shi W."/>
            <person name="Du L."/>
            <person name="Sun Y."/>
            <person name="Zhan W."/>
            <person name="Jiang J.F."/>
            <person name="Wang Q."/>
            <person name="Zhang B."/>
            <person name="Ji P."/>
            <person name="Bell-Sakyi L."/>
            <person name="Cui X.M."/>
            <person name="Yuan T.T."/>
            <person name="Jiang B.G."/>
            <person name="Yang W.F."/>
            <person name="Lam T.T."/>
            <person name="Chang Q.C."/>
            <person name="Ding S.J."/>
            <person name="Wang X.J."/>
            <person name="Zhu J.G."/>
            <person name="Ruan X.D."/>
            <person name="Zhao L."/>
            <person name="Wei J.T."/>
            <person name="Ye R.Z."/>
            <person name="Que T.C."/>
            <person name="Du C.H."/>
            <person name="Zhou Y.H."/>
            <person name="Cheng J.X."/>
            <person name="Dai P.F."/>
            <person name="Guo W.B."/>
            <person name="Han X.H."/>
            <person name="Huang E.J."/>
            <person name="Li L.F."/>
            <person name="Wei W."/>
            <person name="Gao Y.C."/>
            <person name="Liu J.Z."/>
            <person name="Shao H.Z."/>
            <person name="Wang X."/>
            <person name="Wang C.C."/>
            <person name="Yang T.C."/>
            <person name="Huo Q.B."/>
            <person name="Li W."/>
            <person name="Chen H.Y."/>
            <person name="Chen S.E."/>
            <person name="Zhou L.G."/>
            <person name="Ni X.B."/>
            <person name="Tian J.H."/>
            <person name="Sheng Y."/>
            <person name="Liu T."/>
            <person name="Pan Y.S."/>
            <person name="Xia L.Y."/>
            <person name="Li J."/>
            <person name="Zhao F."/>
            <person name="Cao W.C."/>
        </authorList>
    </citation>
    <scope>NUCLEOTIDE SEQUENCE [LARGE SCALE GENOMIC DNA]</scope>
    <source>
        <strain evidence="11">HaeL-2018</strain>
    </source>
</reference>
<dbReference type="OrthoDB" id="6581954at2759"/>
<evidence type="ECO:0000256" key="7">
    <source>
        <dbReference type="ARBA" id="ARBA00023136"/>
    </source>
</evidence>
<feature type="region of interest" description="Disordered" evidence="9">
    <location>
        <begin position="308"/>
        <end position="380"/>
    </location>
</feature>
<evidence type="ECO:0000313" key="11">
    <source>
        <dbReference type="EMBL" id="KAH9369932.1"/>
    </source>
</evidence>
<accession>A0A9J6G656</accession>
<gene>
    <name evidence="11" type="ORF">HPB48_001809</name>
</gene>